<dbReference type="InterPro" id="IPR037237">
    <property type="entry name" value="IlvD/EDD_N"/>
</dbReference>
<dbReference type="STRING" id="1071378.G0W836"/>
<dbReference type="PANTHER" id="PTHR21000">
    <property type="entry name" value="DIHYDROXY-ACID DEHYDRATASE DAD"/>
    <property type="match status" value="1"/>
</dbReference>
<evidence type="ECO:0000256" key="3">
    <source>
        <dbReference type="ARBA" id="ARBA00022605"/>
    </source>
</evidence>
<dbReference type="AlphaFoldDB" id="G0W836"/>
<dbReference type="InterPro" id="IPR050165">
    <property type="entry name" value="DHAD_IlvD/Edd"/>
</dbReference>
<evidence type="ECO:0000256" key="12">
    <source>
        <dbReference type="ARBA" id="ARBA00029436"/>
    </source>
</evidence>
<comment type="cofactor">
    <cofactor evidence="15">
        <name>[2Fe-2S] cluster</name>
        <dbReference type="ChEBI" id="CHEBI:190135"/>
    </cofactor>
</comment>
<evidence type="ECO:0000256" key="5">
    <source>
        <dbReference type="ARBA" id="ARBA00022723"/>
    </source>
</evidence>
<comment type="similarity">
    <text evidence="2">Belongs to the IlvD/Edd family.</text>
</comment>
<feature type="domain" description="Dihydroxy-acid/6-phosphogluconate dehydratase N-terminal" evidence="17">
    <location>
        <begin position="55"/>
        <end position="377"/>
    </location>
</feature>
<evidence type="ECO:0000259" key="18">
    <source>
        <dbReference type="Pfam" id="PF24877"/>
    </source>
</evidence>
<dbReference type="KEGG" id="ndi:NDAI_0C02870"/>
<gene>
    <name evidence="19" type="primary">NDAI0C02870</name>
    <name evidence="19" type="ordered locus">NDAI_0C02870</name>
</gene>
<name>G0W836_NAUDC</name>
<dbReference type="InterPro" id="IPR056740">
    <property type="entry name" value="ILV_EDD_C"/>
</dbReference>
<dbReference type="UniPathway" id="UPA00047">
    <property type="reaction ID" value="UER00057"/>
</dbReference>
<dbReference type="GO" id="GO:0009097">
    <property type="term" value="P:isoleucine biosynthetic process"/>
    <property type="evidence" value="ECO:0007669"/>
    <property type="project" value="UniProtKB-UniPathway"/>
</dbReference>
<keyword evidence="8" id="KW-0411">Iron-sulfur</keyword>
<keyword evidence="7" id="KW-0408">Iron</keyword>
<evidence type="ECO:0000256" key="16">
    <source>
        <dbReference type="ARBA" id="ARBA00052865"/>
    </source>
</evidence>
<evidence type="ECO:0000256" key="15">
    <source>
        <dbReference type="ARBA" id="ARBA00034078"/>
    </source>
</evidence>
<dbReference type="PROSITE" id="PS00886">
    <property type="entry name" value="ILVD_EDD_1"/>
    <property type="match status" value="1"/>
</dbReference>
<dbReference type="HAMAP" id="MF_00012">
    <property type="entry name" value="IlvD"/>
    <property type="match status" value="1"/>
</dbReference>
<accession>G0W836</accession>
<keyword evidence="10" id="KW-0100">Branched-chain amino acid biosynthesis</keyword>
<dbReference type="eggNOG" id="KOG2448">
    <property type="taxonomic scope" value="Eukaryota"/>
</dbReference>
<dbReference type="NCBIfam" id="TIGR00110">
    <property type="entry name" value="ilvD"/>
    <property type="match status" value="1"/>
</dbReference>
<dbReference type="InterPro" id="IPR000581">
    <property type="entry name" value="ILV_EDD_N"/>
</dbReference>
<comment type="cofactor">
    <cofactor evidence="1">
        <name>Mg(2+)</name>
        <dbReference type="ChEBI" id="CHEBI:18420"/>
    </cofactor>
</comment>
<protein>
    <recommendedName>
        <fullName evidence="14">dihydroxy-acid dehydratase</fullName>
        <ecNumber evidence="14">4.2.1.9</ecNumber>
    </recommendedName>
</protein>
<sequence length="590" mass="63016">MGLLMKATAARQFSTTRNLAKKLNKYSYVITEPKGQGASQAMLYATGFKKDDFNKAQVGVGSCWWSGNPCNMHLLDLNNRCSASIEKANLKAMQFNTIGVSDGISMGTKGMRYSLQSREIIANSFETIMMAQHYDANIAIPSCDKNMPGVMMAMGRHNRPSIMVYGGSILPGHPTCGSSKIPEKIDVVSAFQSYGQYISKQFTEAERRDVVEHSCPGPGACGGMYTANTMASAAEVLGITLPNSSSFPAVSQQKLAECDNIGESIKKTMELGVLPRDIFTKKAFENAITYAIATGGSTNAVLHLIAVAHSAGVKITQDDFQRISDKTPLLGDFKPSGKHVMADLLNVGGTQAVIKFLYDNGFMHGDTITVTGDTLAERAAKAAPLPKDQDIIRPLSNPIKPTGHLQILYGSLAPGGSVGKITGKEGTYFKGKARVFDEEDAFITALENGEIKKGEKTVVIIRYEGPKGGPGMPEMLKPSSALMGYGLGKDVALLTDGRFSGGSHGFLIGHIVPEAAQGGPIGLVKDGDEIVIDSDNNKIDLMVSEEEMAQRKSQWVAPAPRYTRGTLAGYSKLVSDASLGCVLDADDADV</sequence>
<evidence type="ECO:0000256" key="11">
    <source>
        <dbReference type="ARBA" id="ARBA00029304"/>
    </source>
</evidence>
<comment type="catalytic activity">
    <reaction evidence="16">
        <text>(2R,3R)-2,3-dihydroxy-3-methylpentanoate = (S)-3-methyl-2-oxopentanoate + H2O</text>
        <dbReference type="Rhea" id="RHEA:27694"/>
        <dbReference type="ChEBI" id="CHEBI:15377"/>
        <dbReference type="ChEBI" id="CHEBI:35146"/>
        <dbReference type="ChEBI" id="CHEBI:49258"/>
        <dbReference type="EC" id="4.2.1.9"/>
    </reaction>
    <physiologicalReaction direction="left-to-right" evidence="16">
        <dbReference type="Rhea" id="RHEA:27695"/>
    </physiologicalReaction>
</comment>
<dbReference type="EC" id="4.2.1.9" evidence="14"/>
<dbReference type="GO" id="GO:0005739">
    <property type="term" value="C:mitochondrion"/>
    <property type="evidence" value="ECO:0007669"/>
    <property type="project" value="TreeGrafter"/>
</dbReference>
<keyword evidence="4" id="KW-0001">2Fe-2S</keyword>
<evidence type="ECO:0000256" key="1">
    <source>
        <dbReference type="ARBA" id="ARBA00001946"/>
    </source>
</evidence>
<evidence type="ECO:0000256" key="7">
    <source>
        <dbReference type="ARBA" id="ARBA00023004"/>
    </source>
</evidence>
<dbReference type="NCBIfam" id="NF002068">
    <property type="entry name" value="PRK00911.1"/>
    <property type="match status" value="1"/>
</dbReference>
<evidence type="ECO:0000256" key="4">
    <source>
        <dbReference type="ARBA" id="ARBA00022714"/>
    </source>
</evidence>
<dbReference type="PROSITE" id="PS00887">
    <property type="entry name" value="ILVD_EDD_2"/>
    <property type="match status" value="1"/>
</dbReference>
<reference evidence="19 20" key="1">
    <citation type="journal article" date="2011" name="Proc. Natl. Acad. Sci. U.S.A.">
        <title>Evolutionary erosion of yeast sex chromosomes by mating-type switching accidents.</title>
        <authorList>
            <person name="Gordon J.L."/>
            <person name="Armisen D."/>
            <person name="Proux-Wera E."/>
            <person name="Oheigeartaigh S.S."/>
            <person name="Byrne K.P."/>
            <person name="Wolfe K.H."/>
        </authorList>
    </citation>
    <scope>NUCLEOTIDE SEQUENCE [LARGE SCALE GENOMIC DNA]</scope>
    <source>
        <strain evidence="20">ATCC 10597 / BCRC 20456 / CBS 421 / NBRC 0211 / NRRL Y-12639</strain>
    </source>
</reference>
<dbReference type="InterPro" id="IPR020558">
    <property type="entry name" value="DiOHA_6PGluconate_deHydtase_CS"/>
</dbReference>
<evidence type="ECO:0000313" key="20">
    <source>
        <dbReference type="Proteomes" id="UP000000689"/>
    </source>
</evidence>
<keyword evidence="6" id="KW-0460">Magnesium</keyword>
<dbReference type="Proteomes" id="UP000000689">
    <property type="component" value="Chromosome 3"/>
</dbReference>
<evidence type="ECO:0000256" key="14">
    <source>
        <dbReference type="ARBA" id="ARBA00029490"/>
    </source>
</evidence>
<dbReference type="Pfam" id="PF24877">
    <property type="entry name" value="ILV_EDD_C"/>
    <property type="match status" value="1"/>
</dbReference>
<proteinExistence type="inferred from homology"/>
<organism evidence="19 20">
    <name type="scientific">Naumovozyma dairenensis (strain ATCC 10597 / BCRC 20456 / CBS 421 / NBRC 0211 / NRRL Y-12639)</name>
    <name type="common">Saccharomyces dairenensis</name>
    <dbReference type="NCBI Taxonomy" id="1071378"/>
    <lineage>
        <taxon>Eukaryota</taxon>
        <taxon>Fungi</taxon>
        <taxon>Dikarya</taxon>
        <taxon>Ascomycota</taxon>
        <taxon>Saccharomycotina</taxon>
        <taxon>Saccharomycetes</taxon>
        <taxon>Saccharomycetales</taxon>
        <taxon>Saccharomycetaceae</taxon>
        <taxon>Naumovozyma</taxon>
    </lineage>
</organism>
<dbReference type="Gene3D" id="3.50.30.80">
    <property type="entry name" value="IlvD/EDD C-terminal domain-like"/>
    <property type="match status" value="1"/>
</dbReference>
<evidence type="ECO:0000313" key="19">
    <source>
        <dbReference type="EMBL" id="CCD23947.1"/>
    </source>
</evidence>
<dbReference type="EMBL" id="HE580269">
    <property type="protein sequence ID" value="CCD23947.1"/>
    <property type="molecule type" value="Genomic_DNA"/>
</dbReference>
<dbReference type="GO" id="GO:0009099">
    <property type="term" value="P:L-valine biosynthetic process"/>
    <property type="evidence" value="ECO:0007669"/>
    <property type="project" value="UniProtKB-UniPathway"/>
</dbReference>
<keyword evidence="3" id="KW-0028">Amino-acid biosynthesis</keyword>
<dbReference type="PANTHER" id="PTHR21000:SF5">
    <property type="entry name" value="DIHYDROXY-ACID DEHYDRATASE, MITOCHONDRIAL"/>
    <property type="match status" value="1"/>
</dbReference>
<dbReference type="SUPFAM" id="SSF143975">
    <property type="entry name" value="IlvD/EDD N-terminal domain-like"/>
    <property type="match status" value="1"/>
</dbReference>
<keyword evidence="20" id="KW-1185">Reference proteome</keyword>
<comment type="catalytic activity">
    <reaction evidence="11">
        <text>(2R)-2,3-dihydroxy-3-methylbutanoate = 3-methyl-2-oxobutanoate + H2O</text>
        <dbReference type="Rhea" id="RHEA:24809"/>
        <dbReference type="ChEBI" id="CHEBI:11851"/>
        <dbReference type="ChEBI" id="CHEBI:15377"/>
        <dbReference type="ChEBI" id="CHEBI:49072"/>
        <dbReference type="EC" id="4.2.1.9"/>
    </reaction>
    <physiologicalReaction direction="left-to-right" evidence="11">
        <dbReference type="Rhea" id="RHEA:24810"/>
    </physiologicalReaction>
</comment>
<evidence type="ECO:0000256" key="13">
    <source>
        <dbReference type="ARBA" id="ARBA00029437"/>
    </source>
</evidence>
<dbReference type="Pfam" id="PF00920">
    <property type="entry name" value="ILVD_EDD_N"/>
    <property type="match status" value="1"/>
</dbReference>
<dbReference type="SUPFAM" id="SSF52016">
    <property type="entry name" value="LeuD/IlvD-like"/>
    <property type="match status" value="1"/>
</dbReference>
<dbReference type="InterPro" id="IPR042096">
    <property type="entry name" value="Dihydro-acid_dehy_C"/>
</dbReference>
<keyword evidence="9" id="KW-0456">Lyase</keyword>
<evidence type="ECO:0000256" key="8">
    <source>
        <dbReference type="ARBA" id="ARBA00023014"/>
    </source>
</evidence>
<dbReference type="GeneID" id="11496283"/>
<dbReference type="InterPro" id="IPR004404">
    <property type="entry name" value="DihydroxyA_deHydtase"/>
</dbReference>
<comment type="pathway">
    <text evidence="13">Amino-acid biosynthesis; L-isoleucine biosynthesis; L-isoleucine from 2-oxobutanoate: step 3/4.</text>
</comment>
<evidence type="ECO:0000256" key="6">
    <source>
        <dbReference type="ARBA" id="ARBA00022842"/>
    </source>
</evidence>
<dbReference type="OMA" id="STQGRNM"/>
<evidence type="ECO:0000256" key="9">
    <source>
        <dbReference type="ARBA" id="ARBA00023239"/>
    </source>
</evidence>
<keyword evidence="5" id="KW-0479">Metal-binding</keyword>
<dbReference type="OrthoDB" id="3851628at2759"/>
<evidence type="ECO:0000256" key="2">
    <source>
        <dbReference type="ARBA" id="ARBA00006486"/>
    </source>
</evidence>
<dbReference type="GO" id="GO:0004160">
    <property type="term" value="F:dihydroxy-acid dehydratase activity"/>
    <property type="evidence" value="ECO:0007669"/>
    <property type="project" value="UniProtKB-EC"/>
</dbReference>
<dbReference type="UniPathway" id="UPA00049">
    <property type="reaction ID" value="UER00061"/>
</dbReference>
<evidence type="ECO:0000259" key="17">
    <source>
        <dbReference type="Pfam" id="PF00920"/>
    </source>
</evidence>
<comment type="pathway">
    <text evidence="12">Amino-acid biosynthesis; L-valine biosynthesis; L-valine from pyruvate: step 3/4.</text>
</comment>
<dbReference type="GO" id="GO:0051537">
    <property type="term" value="F:2 iron, 2 sulfur cluster binding"/>
    <property type="evidence" value="ECO:0007669"/>
    <property type="project" value="UniProtKB-KW"/>
</dbReference>
<dbReference type="RefSeq" id="XP_003669190.1">
    <property type="nucleotide sequence ID" value="XM_003669142.1"/>
</dbReference>
<evidence type="ECO:0000256" key="10">
    <source>
        <dbReference type="ARBA" id="ARBA00023304"/>
    </source>
</evidence>
<feature type="domain" description="Dihydroxy-acid/6-phosphogluconate dehydratase C-terminal" evidence="18">
    <location>
        <begin position="390"/>
        <end position="581"/>
    </location>
</feature>
<dbReference type="HOGENOM" id="CLU_014271_4_1_1"/>
<dbReference type="GO" id="GO:0046872">
    <property type="term" value="F:metal ion binding"/>
    <property type="evidence" value="ECO:0007669"/>
    <property type="project" value="UniProtKB-KW"/>
</dbReference>
<dbReference type="FunFam" id="3.50.30.80:FF:000001">
    <property type="entry name" value="Dihydroxy-acid dehydratase"/>
    <property type="match status" value="1"/>
</dbReference>